<keyword evidence="3" id="KW-1185">Reference proteome</keyword>
<dbReference type="EMBL" id="GL348720">
    <property type="protein sequence ID" value="EFH40603.1"/>
    <property type="molecule type" value="Genomic_DNA"/>
</dbReference>
<gene>
    <name evidence="2" type="ORF">ARALYDRAFT_918591</name>
</gene>
<proteinExistence type="predicted"/>
<dbReference type="Gramene" id="scaffold_801991.1">
    <property type="protein sequence ID" value="scaffold_801991.1"/>
    <property type="gene ID" value="scaffold_801991.1"/>
</dbReference>
<protein>
    <recommendedName>
        <fullName evidence="4">Band 7 domain-containing protein</fullName>
    </recommendedName>
</protein>
<evidence type="ECO:0000313" key="3">
    <source>
        <dbReference type="Proteomes" id="UP000008694"/>
    </source>
</evidence>
<reference evidence="3" key="1">
    <citation type="journal article" date="2011" name="Nat. Genet.">
        <title>The Arabidopsis lyrata genome sequence and the basis of rapid genome size change.</title>
        <authorList>
            <person name="Hu T.T."/>
            <person name="Pattyn P."/>
            <person name="Bakker E.G."/>
            <person name="Cao J."/>
            <person name="Cheng J.-F."/>
            <person name="Clark R.M."/>
            <person name="Fahlgren N."/>
            <person name="Fawcett J.A."/>
            <person name="Grimwood J."/>
            <person name="Gundlach H."/>
            <person name="Haberer G."/>
            <person name="Hollister J.D."/>
            <person name="Ossowski S."/>
            <person name="Ottilar R.P."/>
            <person name="Salamov A.A."/>
            <person name="Schneeberger K."/>
            <person name="Spannagl M."/>
            <person name="Wang X."/>
            <person name="Yang L."/>
            <person name="Nasrallah M.E."/>
            <person name="Bergelson J."/>
            <person name="Carrington J.C."/>
            <person name="Gaut B.S."/>
            <person name="Schmutz J."/>
            <person name="Mayer K.F.X."/>
            <person name="Van de Peer Y."/>
            <person name="Grigoriev I.V."/>
            <person name="Nordborg M."/>
            <person name="Weigel D."/>
            <person name="Guo Y.-L."/>
        </authorList>
    </citation>
    <scope>NUCLEOTIDE SEQUENCE [LARGE SCALE GENOMIC DNA]</scope>
    <source>
        <strain evidence="3">cv. MN47</strain>
    </source>
</reference>
<name>D7MUB2_ARALL</name>
<keyword evidence="1" id="KW-0472">Membrane</keyword>
<keyword evidence="1" id="KW-1133">Transmembrane helix</keyword>
<accession>D7MUB2</accession>
<sequence>MVELEDTYIYKIHIPKAAFSNQKYVKYITTSYQINKPTPSKSFASGYLHQSSAASPLQQLSGVRNFSSPSSDFNSYNINPPSNWGIRIVPERKACVIERFGKFRKTLPAGIHFHVPLVDCIAYVKKRFLLVIRLRPQRITLASTSMVFSTLRFIFVSDSNFVYNFAILPVWLMLICHSS</sequence>
<evidence type="ECO:0000313" key="2">
    <source>
        <dbReference type="EMBL" id="EFH40603.1"/>
    </source>
</evidence>
<evidence type="ECO:0000256" key="1">
    <source>
        <dbReference type="SAM" id="Phobius"/>
    </source>
</evidence>
<keyword evidence="1" id="KW-0812">Transmembrane</keyword>
<dbReference type="HOGENOM" id="CLU_1505487_0_0_1"/>
<dbReference type="eggNOG" id="KOG2620">
    <property type="taxonomic scope" value="Eukaryota"/>
</dbReference>
<dbReference type="AlphaFoldDB" id="D7MUB2"/>
<evidence type="ECO:0008006" key="4">
    <source>
        <dbReference type="Google" id="ProtNLM"/>
    </source>
</evidence>
<dbReference type="STRING" id="81972.D7MUB2"/>
<dbReference type="Proteomes" id="UP000008694">
    <property type="component" value="Unassembled WGS sequence"/>
</dbReference>
<organism evidence="3">
    <name type="scientific">Arabidopsis lyrata subsp. lyrata</name>
    <name type="common">Lyre-leaved rock-cress</name>
    <dbReference type="NCBI Taxonomy" id="81972"/>
    <lineage>
        <taxon>Eukaryota</taxon>
        <taxon>Viridiplantae</taxon>
        <taxon>Streptophyta</taxon>
        <taxon>Embryophyta</taxon>
        <taxon>Tracheophyta</taxon>
        <taxon>Spermatophyta</taxon>
        <taxon>Magnoliopsida</taxon>
        <taxon>eudicotyledons</taxon>
        <taxon>Gunneridae</taxon>
        <taxon>Pentapetalae</taxon>
        <taxon>rosids</taxon>
        <taxon>malvids</taxon>
        <taxon>Brassicales</taxon>
        <taxon>Brassicaceae</taxon>
        <taxon>Camelineae</taxon>
        <taxon>Arabidopsis</taxon>
    </lineage>
</organism>
<feature type="transmembrane region" description="Helical" evidence="1">
    <location>
        <begin position="161"/>
        <end position="178"/>
    </location>
</feature>